<accession>A0A8T2RGF1</accession>
<feature type="region of interest" description="Disordered" evidence="1">
    <location>
        <begin position="1"/>
        <end position="176"/>
    </location>
</feature>
<dbReference type="Pfam" id="PF05678">
    <property type="entry name" value="VQ"/>
    <property type="match status" value="1"/>
</dbReference>
<feature type="region of interest" description="Disordered" evidence="1">
    <location>
        <begin position="355"/>
        <end position="421"/>
    </location>
</feature>
<protein>
    <recommendedName>
        <fullName evidence="2">VQ domain-containing protein</fullName>
    </recommendedName>
</protein>
<feature type="compositionally biased region" description="Low complexity" evidence="1">
    <location>
        <begin position="88"/>
        <end position="99"/>
    </location>
</feature>
<feature type="compositionally biased region" description="Low complexity" evidence="1">
    <location>
        <begin position="122"/>
        <end position="139"/>
    </location>
</feature>
<evidence type="ECO:0000259" key="2">
    <source>
        <dbReference type="Pfam" id="PF05678"/>
    </source>
</evidence>
<comment type="caution">
    <text evidence="3">The sequence shown here is derived from an EMBL/GenBank/DDBJ whole genome shotgun (WGS) entry which is preliminary data.</text>
</comment>
<dbReference type="AlphaFoldDB" id="A0A8T2RGF1"/>
<feature type="region of interest" description="Disordered" evidence="1">
    <location>
        <begin position="190"/>
        <end position="276"/>
    </location>
</feature>
<feature type="compositionally biased region" description="Low complexity" evidence="1">
    <location>
        <begin position="400"/>
        <end position="421"/>
    </location>
</feature>
<dbReference type="InterPro" id="IPR008889">
    <property type="entry name" value="VQ"/>
</dbReference>
<reference evidence="3 4" key="1">
    <citation type="submission" date="2021-08" db="EMBL/GenBank/DDBJ databases">
        <title>WGS assembly of Ceratopteris richardii.</title>
        <authorList>
            <person name="Marchant D.B."/>
            <person name="Chen G."/>
            <person name="Jenkins J."/>
            <person name="Shu S."/>
            <person name="Leebens-Mack J."/>
            <person name="Grimwood J."/>
            <person name="Schmutz J."/>
            <person name="Soltis P."/>
            <person name="Soltis D."/>
            <person name="Chen Z.-H."/>
        </authorList>
    </citation>
    <scope>NUCLEOTIDE SEQUENCE [LARGE SCALE GENOMIC DNA]</scope>
    <source>
        <strain evidence="3">Whitten #5841</strain>
        <tissue evidence="3">Leaf</tissue>
    </source>
</reference>
<organism evidence="3 4">
    <name type="scientific">Ceratopteris richardii</name>
    <name type="common">Triangle waterfern</name>
    <dbReference type="NCBI Taxonomy" id="49495"/>
    <lineage>
        <taxon>Eukaryota</taxon>
        <taxon>Viridiplantae</taxon>
        <taxon>Streptophyta</taxon>
        <taxon>Embryophyta</taxon>
        <taxon>Tracheophyta</taxon>
        <taxon>Polypodiopsida</taxon>
        <taxon>Polypodiidae</taxon>
        <taxon>Polypodiales</taxon>
        <taxon>Pteridineae</taxon>
        <taxon>Pteridaceae</taxon>
        <taxon>Parkerioideae</taxon>
        <taxon>Ceratopteris</taxon>
    </lineage>
</organism>
<feature type="compositionally biased region" description="Low complexity" evidence="1">
    <location>
        <begin position="17"/>
        <end position="35"/>
    </location>
</feature>
<evidence type="ECO:0000313" key="3">
    <source>
        <dbReference type="EMBL" id="KAH7294971.1"/>
    </source>
</evidence>
<dbReference type="EMBL" id="CM035432">
    <property type="protein sequence ID" value="KAH7294971.1"/>
    <property type="molecule type" value="Genomic_DNA"/>
</dbReference>
<sequence length="482" mass="50776">MATACTSMDLQDRRLSVSKASASKISKSPPSASASTFHRGLSAAASSLLPPSVPAPAAAVPTAASFSSSSAAGSAIPSSAPSPPRQLPSSITSSPSRPIAKVVNADPSSFRRVVQELTGTNPSPTAGGSAAPAAPVTTPRGSSRLHRFAPPPLRAGLRNSLSELPQHPPPPSQQQTALLEQMRYQQASQMLLQNQQQHHQQSQQQHLQQNQQQQQHLQQNQQHHLHQNQQHNLHQNHQQHLHHSQQQIHQPHQRSAHKVGAVSSSPSLPLPAFTNHPIAKPTTQFGDSNLDSVPLPLPIAESTNRYSNLGPTSNPFQTLPMLSPHLLSPLPPLTVDDSAWAGPIEPLPSSINSLPNVSSAPLPPPQMPATLPSSGYGGSSLPRPTYCVESHNMPAPQSRPPSGSFPSSLGQLPSPLLSTSTQPAGFTGVLPPWSPSPLPFSPGAFPLSPGLGPPSPLFGTVQINPYMNYGPGNSSVPGNLSF</sequence>
<feature type="compositionally biased region" description="Low complexity" evidence="1">
    <location>
        <begin position="42"/>
        <end position="79"/>
    </location>
</feature>
<feature type="compositionally biased region" description="Low complexity" evidence="1">
    <location>
        <begin position="190"/>
        <end position="236"/>
    </location>
</feature>
<name>A0A8T2RGF1_CERRI</name>
<dbReference type="Proteomes" id="UP000825935">
    <property type="component" value="Chromosome 27"/>
</dbReference>
<keyword evidence="4" id="KW-1185">Reference proteome</keyword>
<dbReference type="OrthoDB" id="2006594at2759"/>
<proteinExistence type="predicted"/>
<evidence type="ECO:0000313" key="4">
    <source>
        <dbReference type="Proteomes" id="UP000825935"/>
    </source>
</evidence>
<gene>
    <name evidence="3" type="ORF">KP509_27G026900</name>
</gene>
<feature type="domain" description="VQ" evidence="2">
    <location>
        <begin position="101"/>
        <end position="123"/>
    </location>
</feature>
<evidence type="ECO:0000256" key="1">
    <source>
        <dbReference type="SAM" id="MobiDB-lite"/>
    </source>
</evidence>